<dbReference type="GO" id="GO:0016705">
    <property type="term" value="F:oxidoreductase activity, acting on paired donors, with incorporation or reduction of molecular oxygen"/>
    <property type="evidence" value="ECO:0007669"/>
    <property type="project" value="InterPro"/>
</dbReference>
<sequence>MIDPRDVIQIDSLDPDVNYLNEDKLLSLIQNEVDYLVIDNPKDILGEINEYDQFLIDCRSEAEQLSQSGMLKDSGYGKDSDYVKDKKVRGDQFIWLSYLAKNFSDQNDQENSQKLQNLQKLVQQMTSLSAKINMYEKPINQISDFEVQLASYNGSGEYYLRHKDAFRLDENNLADNQKMRKYTLITYLNPNLEQIKEVKTNKLGQLRLYLKEKIVDIVPHLNRSILFKSESVEHEVKPTVGYQRFAVTTWFRHIHSASLKDQDDQKMKNNLNEIIQQYKDLCNFSIDEVDYKEAKNAYYARIKVQRLYKQETYYLQIDSHMRFVQNWDEILIGYLNQCSEPQKSILTIYPRPYKVDQDFKQKDSLEGPLVMAFKEFSKIDGLPRFSSKIIKKSDDFKKPFKSLFWAAGFSFSYGKIIEDCGYEINFTNSDTFIDDLFFGEEIYQIYKFYKKGYELYSPPKTVVYHLWERAYRKTYNGDHSKDQSRAERQSLCIKAIKNTFLEDKQFIKEMQQSRGLPLIEDSIFQADFISIDTEFSGKKLNFNMIQGYCANDDEKSCEYDSVEVRYQKIKAAVQRFSALQIGLCCFRWDESAKKYKCRPFSFYIFPKSKINDNLKMFQAYYQLDKQIDLKQQCYYKITKNFPSIRSYTALSATHQKELEEMMKRIELWVYDQNSYERLTFQIPSYSLKKALSKEVTRVYMGAGVFTEFQRNSTDTIVKKSKSFRQTQFLRENVPTEEKESQSTIEIPDDEEMKEEYQTVDRPNIVKDENANDSNPHQQKEGIQDKNIIQIQLDQEVNTLFNYELGFSRVIQIIIDSKKPIVGHNMMYDAVFIYRHFIGDLPNSFELFARSWLQRFPETYDTKAISLSTNYFYQTDLKNLYNKCVNDKKLRNNLNISLDKEQDSIFGLYDGIGQEHDAGYDAYMTGYIFACISKYIEIGKIIEPARLREKQIEYFSQDNINNGNSNSRKAKKGKKQKNQLLQNDQETDNKEEFQEIQEIFLVVDDEDMGYKTSQSPQKIEKLQDSPSKLLQNGRGIKHYSMVQNKQIYYPDLKEFKNQIILSTDIPRYFSLEGIFNYL</sequence>
<comment type="similarity">
    <text evidence="2">Belongs to the CAF1 family.</text>
</comment>
<dbReference type="EMBL" id="CCKQ01016964">
    <property type="protein sequence ID" value="CDW88855.1"/>
    <property type="molecule type" value="Genomic_DNA"/>
</dbReference>
<evidence type="ECO:0000313" key="7">
    <source>
        <dbReference type="EMBL" id="CDW88855.1"/>
    </source>
</evidence>
<name>A0A078B2V1_STYLE</name>
<feature type="region of interest" description="Disordered" evidence="5">
    <location>
        <begin position="957"/>
        <end position="988"/>
    </location>
</feature>
<dbReference type="InterPro" id="IPR006620">
    <property type="entry name" value="Pro_4_hyd_alph"/>
</dbReference>
<dbReference type="Pfam" id="PF11397">
    <property type="entry name" value="GlcNAc"/>
    <property type="match status" value="1"/>
</dbReference>
<protein>
    <submittedName>
        <fullName evidence="7">C transferase</fullName>
    </submittedName>
</protein>
<evidence type="ECO:0000256" key="3">
    <source>
        <dbReference type="ARBA" id="ARBA00022964"/>
    </source>
</evidence>
<evidence type="ECO:0000259" key="6">
    <source>
        <dbReference type="SMART" id="SM00702"/>
    </source>
</evidence>
<keyword evidence="7" id="KW-0808">Transferase</keyword>
<dbReference type="SUPFAM" id="SSF53098">
    <property type="entry name" value="Ribonuclease H-like"/>
    <property type="match status" value="1"/>
</dbReference>
<dbReference type="InterPro" id="IPR044862">
    <property type="entry name" value="Pro_4_hyd_alph_FE2OG_OXY"/>
</dbReference>
<dbReference type="InterPro" id="IPR051181">
    <property type="entry name" value="CAF1_poly(A)_ribonucleases"/>
</dbReference>
<dbReference type="SMART" id="SM00702">
    <property type="entry name" value="P4Hc"/>
    <property type="match status" value="1"/>
</dbReference>
<dbReference type="Pfam" id="PF13640">
    <property type="entry name" value="2OG-FeII_Oxy_3"/>
    <property type="match status" value="1"/>
</dbReference>
<evidence type="ECO:0000256" key="5">
    <source>
        <dbReference type="SAM" id="MobiDB-lite"/>
    </source>
</evidence>
<reference evidence="7 8" key="1">
    <citation type="submission" date="2014-06" db="EMBL/GenBank/DDBJ databases">
        <authorList>
            <person name="Swart Estienne"/>
        </authorList>
    </citation>
    <scope>NUCLEOTIDE SEQUENCE [LARGE SCALE GENOMIC DNA]</scope>
    <source>
        <strain evidence="7 8">130c</strain>
    </source>
</reference>
<proteinExistence type="inferred from homology"/>
<feature type="compositionally biased region" description="Basic residues" evidence="5">
    <location>
        <begin position="967"/>
        <end position="976"/>
    </location>
</feature>
<dbReference type="InterPro" id="IPR006941">
    <property type="entry name" value="RNase_CAF1"/>
</dbReference>
<keyword evidence="8" id="KW-1185">Reference proteome</keyword>
<evidence type="ECO:0000256" key="4">
    <source>
        <dbReference type="ARBA" id="ARBA00023002"/>
    </source>
</evidence>
<dbReference type="OrthoDB" id="414075at2759"/>
<comment type="cofactor">
    <cofactor evidence="1">
        <name>L-ascorbate</name>
        <dbReference type="ChEBI" id="CHEBI:38290"/>
    </cofactor>
</comment>
<dbReference type="InParanoid" id="A0A078B2V1"/>
<dbReference type="GO" id="GO:0031418">
    <property type="term" value="F:L-ascorbic acid binding"/>
    <property type="evidence" value="ECO:0007669"/>
    <property type="project" value="InterPro"/>
</dbReference>
<keyword evidence="3" id="KW-0223">Dioxygenase</keyword>
<organism evidence="7 8">
    <name type="scientific">Stylonychia lemnae</name>
    <name type="common">Ciliate</name>
    <dbReference type="NCBI Taxonomy" id="5949"/>
    <lineage>
        <taxon>Eukaryota</taxon>
        <taxon>Sar</taxon>
        <taxon>Alveolata</taxon>
        <taxon>Ciliophora</taxon>
        <taxon>Intramacronucleata</taxon>
        <taxon>Spirotrichea</taxon>
        <taxon>Stichotrichia</taxon>
        <taxon>Sporadotrichida</taxon>
        <taxon>Oxytrichidae</taxon>
        <taxon>Stylonychinae</taxon>
        <taxon>Stylonychia</taxon>
    </lineage>
</organism>
<dbReference type="GO" id="GO:0016740">
    <property type="term" value="F:transferase activity"/>
    <property type="evidence" value="ECO:0007669"/>
    <property type="project" value="UniProtKB-KW"/>
</dbReference>
<dbReference type="PANTHER" id="PTHR15092:SF22">
    <property type="entry name" value="POLY(A)-SPECIFIC RIBONUCLEASE PNLDC1"/>
    <property type="match status" value="1"/>
</dbReference>
<dbReference type="GO" id="GO:0000175">
    <property type="term" value="F:3'-5'-RNA exonuclease activity"/>
    <property type="evidence" value="ECO:0007669"/>
    <property type="project" value="TreeGrafter"/>
</dbReference>
<dbReference type="Gene3D" id="3.30.420.10">
    <property type="entry name" value="Ribonuclease H-like superfamily/Ribonuclease H"/>
    <property type="match status" value="2"/>
</dbReference>
<evidence type="ECO:0000256" key="1">
    <source>
        <dbReference type="ARBA" id="ARBA00001961"/>
    </source>
</evidence>
<evidence type="ECO:0000313" key="8">
    <source>
        <dbReference type="Proteomes" id="UP000039865"/>
    </source>
</evidence>
<dbReference type="Pfam" id="PF04857">
    <property type="entry name" value="CAF1"/>
    <property type="match status" value="1"/>
</dbReference>
<accession>A0A078B2V1</accession>
<evidence type="ECO:0000256" key="2">
    <source>
        <dbReference type="ARBA" id="ARBA00008372"/>
    </source>
</evidence>
<dbReference type="AlphaFoldDB" id="A0A078B2V1"/>
<dbReference type="InterPro" id="IPR012337">
    <property type="entry name" value="RNaseH-like_sf"/>
</dbReference>
<dbReference type="Gene3D" id="2.60.120.620">
    <property type="entry name" value="q2cbj1_9rhob like domain"/>
    <property type="match status" value="1"/>
</dbReference>
<keyword evidence="4" id="KW-0560">Oxidoreductase</keyword>
<feature type="domain" description="Prolyl 4-hydroxylase alpha subunit" evidence="6">
    <location>
        <begin position="46"/>
        <end position="252"/>
    </location>
</feature>
<dbReference type="GO" id="GO:0051213">
    <property type="term" value="F:dioxygenase activity"/>
    <property type="evidence" value="ECO:0007669"/>
    <property type="project" value="UniProtKB-KW"/>
</dbReference>
<dbReference type="InterPro" id="IPR021067">
    <property type="entry name" value="Glycosyltransferase"/>
</dbReference>
<gene>
    <name evidence="7" type="primary">Contig17973.g19104</name>
    <name evidence="7" type="ORF">STYLEM_17980</name>
</gene>
<dbReference type="PANTHER" id="PTHR15092">
    <property type="entry name" value="POLY A -SPECIFIC RIBONUCLEASE/TARGET OF EGR1, MEMBER 1"/>
    <property type="match status" value="1"/>
</dbReference>
<dbReference type="InterPro" id="IPR036397">
    <property type="entry name" value="RNaseH_sf"/>
</dbReference>
<dbReference type="Proteomes" id="UP000039865">
    <property type="component" value="Unassembled WGS sequence"/>
</dbReference>
<dbReference type="GO" id="GO:0005506">
    <property type="term" value="F:iron ion binding"/>
    <property type="evidence" value="ECO:0007669"/>
    <property type="project" value="InterPro"/>
</dbReference>
<dbReference type="GO" id="GO:0003723">
    <property type="term" value="F:RNA binding"/>
    <property type="evidence" value="ECO:0007669"/>
    <property type="project" value="TreeGrafter"/>
</dbReference>